<evidence type="ECO:0000313" key="2">
    <source>
        <dbReference type="Proteomes" id="UP000183263"/>
    </source>
</evidence>
<organism evidence="1 2">
    <name type="scientific">Rhodococcus triatomae</name>
    <dbReference type="NCBI Taxonomy" id="300028"/>
    <lineage>
        <taxon>Bacteria</taxon>
        <taxon>Bacillati</taxon>
        <taxon>Actinomycetota</taxon>
        <taxon>Actinomycetes</taxon>
        <taxon>Mycobacteriales</taxon>
        <taxon>Nocardiaceae</taxon>
        <taxon>Rhodococcus</taxon>
    </lineage>
</organism>
<sequence>MSLKVGILKLGSRASGRCGSAVAPTVAAVAAVLVAAAMGSGVAAATGATEVPARWVGSCAVVAAPTPDEHTRCAGADLRGADLAHTDLRWADLSGADVRGANFTGSDLSYANLSDAALDEAVFTESQRRTVTLIHREFDFLGVVVGDFSITTDDTLGVIPASPPAPNDGL</sequence>
<dbReference type="Proteomes" id="UP000183263">
    <property type="component" value="Unassembled WGS sequence"/>
</dbReference>
<reference evidence="1 2" key="1">
    <citation type="submission" date="2016-10" db="EMBL/GenBank/DDBJ databases">
        <authorList>
            <person name="de Groot N.N."/>
        </authorList>
    </citation>
    <scope>NUCLEOTIDE SEQUENCE [LARGE SCALE GENOMIC DNA]</scope>
    <source>
        <strain evidence="1 2">DSM 44892</strain>
    </source>
</reference>
<name>A0A1G8KBX8_9NOCA</name>
<dbReference type="EMBL" id="FNDN01000007">
    <property type="protein sequence ID" value="SDI40945.1"/>
    <property type="molecule type" value="Genomic_DNA"/>
</dbReference>
<dbReference type="InterPro" id="IPR051082">
    <property type="entry name" value="Pentapeptide-BTB/POZ_domain"/>
</dbReference>
<dbReference type="Pfam" id="PF00805">
    <property type="entry name" value="Pentapeptide"/>
    <property type="match status" value="1"/>
</dbReference>
<gene>
    <name evidence="1" type="ORF">SAMN05444695_10789</name>
</gene>
<dbReference type="AlphaFoldDB" id="A0A1G8KBX8"/>
<dbReference type="Gene3D" id="2.160.20.80">
    <property type="entry name" value="E3 ubiquitin-protein ligase SopA"/>
    <property type="match status" value="1"/>
</dbReference>
<dbReference type="InterPro" id="IPR001646">
    <property type="entry name" value="5peptide_repeat"/>
</dbReference>
<evidence type="ECO:0000313" key="1">
    <source>
        <dbReference type="EMBL" id="SDI40945.1"/>
    </source>
</evidence>
<keyword evidence="2" id="KW-1185">Reference proteome</keyword>
<proteinExistence type="predicted"/>
<dbReference type="PANTHER" id="PTHR14136">
    <property type="entry name" value="BTB_POZ DOMAIN-CONTAINING PROTEIN KCTD9"/>
    <property type="match status" value="1"/>
</dbReference>
<dbReference type="SUPFAM" id="SSF141571">
    <property type="entry name" value="Pentapeptide repeat-like"/>
    <property type="match status" value="1"/>
</dbReference>
<dbReference type="PANTHER" id="PTHR14136:SF17">
    <property type="entry name" value="BTB_POZ DOMAIN-CONTAINING PROTEIN KCTD9"/>
    <property type="match status" value="1"/>
</dbReference>
<protein>
    <submittedName>
        <fullName evidence="1">Pentapeptide repeat-containing protein</fullName>
    </submittedName>
</protein>
<accession>A0A1G8KBX8</accession>